<feature type="transmembrane region" description="Helical" evidence="1">
    <location>
        <begin position="20"/>
        <end position="40"/>
    </location>
</feature>
<protein>
    <submittedName>
        <fullName evidence="2">Uncharacterized protein</fullName>
    </submittedName>
</protein>
<dbReference type="EMBL" id="BNEC01000005">
    <property type="protein sequence ID" value="GHI71087.1"/>
    <property type="molecule type" value="Genomic_DNA"/>
</dbReference>
<gene>
    <name evidence="2" type="ORF">Snoj_50050</name>
</gene>
<dbReference type="RefSeq" id="WP_229875697.1">
    <property type="nucleotide sequence ID" value="NZ_BMRL01000008.1"/>
</dbReference>
<feature type="transmembrane region" description="Helical" evidence="1">
    <location>
        <begin position="46"/>
        <end position="65"/>
    </location>
</feature>
<evidence type="ECO:0000313" key="3">
    <source>
        <dbReference type="Proteomes" id="UP000613974"/>
    </source>
</evidence>
<organism evidence="2 3">
    <name type="scientific">Streptomyces nojiriensis</name>
    <dbReference type="NCBI Taxonomy" id="66374"/>
    <lineage>
        <taxon>Bacteria</taxon>
        <taxon>Bacillati</taxon>
        <taxon>Actinomycetota</taxon>
        <taxon>Actinomycetes</taxon>
        <taxon>Kitasatosporales</taxon>
        <taxon>Streptomycetaceae</taxon>
        <taxon>Streptomyces</taxon>
    </lineage>
</organism>
<dbReference type="GeneID" id="95589332"/>
<evidence type="ECO:0000313" key="2">
    <source>
        <dbReference type="EMBL" id="GHI71087.1"/>
    </source>
</evidence>
<proteinExistence type="predicted"/>
<accession>A0ABQ3ST10</accession>
<keyword evidence="3" id="KW-1185">Reference proteome</keyword>
<evidence type="ECO:0000256" key="1">
    <source>
        <dbReference type="SAM" id="Phobius"/>
    </source>
</evidence>
<sequence>MGEGREVDEGGRDGRRRRRAMAAGAVAALGGAAGVVTLGVKAGLPWWVLVAAAAVTAGLAGWSGARIALREDARDAILEPGENVVGTYTVRPPFTEHTPPSPHEGPRYQLRVTSCGMQMWERSVLLWRHPWPELRVMTDGPRLRVHHQGQEAGTMLLEPPGAVQEVRLVASRYGAG</sequence>
<dbReference type="Proteomes" id="UP000613974">
    <property type="component" value="Unassembled WGS sequence"/>
</dbReference>
<keyword evidence="1" id="KW-0472">Membrane</keyword>
<keyword evidence="1" id="KW-0812">Transmembrane</keyword>
<comment type="caution">
    <text evidence="2">The sequence shown here is derived from an EMBL/GenBank/DDBJ whole genome shotgun (WGS) entry which is preliminary data.</text>
</comment>
<name>A0ABQ3ST10_9ACTN</name>
<keyword evidence="1" id="KW-1133">Transmembrane helix</keyword>
<reference evidence="3" key="1">
    <citation type="submission" date="2023-07" db="EMBL/GenBank/DDBJ databases">
        <title>Whole genome shotgun sequence of Streptomyces nojiriensis NBRC 13794.</title>
        <authorList>
            <person name="Komaki H."/>
            <person name="Tamura T."/>
        </authorList>
    </citation>
    <scope>NUCLEOTIDE SEQUENCE [LARGE SCALE GENOMIC DNA]</scope>
    <source>
        <strain evidence="3">NBRC 13794</strain>
    </source>
</reference>